<keyword evidence="3" id="KW-1185">Reference proteome</keyword>
<dbReference type="EMBL" id="JAPNKA010000001">
    <property type="protein sequence ID" value="MCY1073864.1"/>
    <property type="molecule type" value="Genomic_DNA"/>
</dbReference>
<comment type="caution">
    <text evidence="2">The sequence shown here is derived from an EMBL/GenBank/DDBJ whole genome shotgun (WGS) entry which is preliminary data.</text>
</comment>
<feature type="region of interest" description="Disordered" evidence="1">
    <location>
        <begin position="1"/>
        <end position="54"/>
    </location>
</feature>
<evidence type="ECO:0000313" key="3">
    <source>
        <dbReference type="Proteomes" id="UP001207654"/>
    </source>
</evidence>
<evidence type="ECO:0000313" key="2">
    <source>
        <dbReference type="EMBL" id="MCY1073864.1"/>
    </source>
</evidence>
<protein>
    <submittedName>
        <fullName evidence="2">Uncharacterized protein</fullName>
    </submittedName>
</protein>
<gene>
    <name evidence="2" type="ORF">OV287_05150</name>
</gene>
<dbReference type="Proteomes" id="UP001207654">
    <property type="component" value="Unassembled WGS sequence"/>
</dbReference>
<reference evidence="2 3" key="1">
    <citation type="submission" date="2022-11" db="EMBL/GenBank/DDBJ databases">
        <title>Minimal conservation of predation-associated metabolite biosynthetic gene clusters underscores biosynthetic potential of Myxococcota including descriptions for ten novel species: Archangium lansinium sp. nov., Myxococcus landrumus sp. nov., Nannocystis bai.</title>
        <authorList>
            <person name="Ahearne A."/>
            <person name="Stevens C."/>
            <person name="Phillips K."/>
        </authorList>
    </citation>
    <scope>NUCLEOTIDE SEQUENCE [LARGE SCALE GENOMIC DNA]</scope>
    <source>
        <strain evidence="2 3">MIWBW</strain>
    </source>
</reference>
<name>A0ABT3ZXW5_9BACT</name>
<sequence length="54" mass="5600">MLSKNQTEVLEEPKPEASTDMLLSQDGVQKSLNPAPTAMAMAGNGGMNDPPVGT</sequence>
<dbReference type="RefSeq" id="WP_267532853.1">
    <property type="nucleotide sequence ID" value="NZ_JAPNKA010000001.1"/>
</dbReference>
<proteinExistence type="predicted"/>
<evidence type="ECO:0000256" key="1">
    <source>
        <dbReference type="SAM" id="MobiDB-lite"/>
    </source>
</evidence>
<organism evidence="2 3">
    <name type="scientific">Archangium lansingense</name>
    <dbReference type="NCBI Taxonomy" id="2995310"/>
    <lineage>
        <taxon>Bacteria</taxon>
        <taxon>Pseudomonadati</taxon>
        <taxon>Myxococcota</taxon>
        <taxon>Myxococcia</taxon>
        <taxon>Myxococcales</taxon>
        <taxon>Cystobacterineae</taxon>
        <taxon>Archangiaceae</taxon>
        <taxon>Archangium</taxon>
    </lineage>
</organism>
<accession>A0ABT3ZXW5</accession>